<protein>
    <recommendedName>
        <fullName evidence="4">Reverse transcriptase zinc-binding domain-containing protein</fullName>
    </recommendedName>
</protein>
<proteinExistence type="predicted"/>
<organism evidence="2 3">
    <name type="scientific">Tanacetum coccineum</name>
    <dbReference type="NCBI Taxonomy" id="301880"/>
    <lineage>
        <taxon>Eukaryota</taxon>
        <taxon>Viridiplantae</taxon>
        <taxon>Streptophyta</taxon>
        <taxon>Embryophyta</taxon>
        <taxon>Tracheophyta</taxon>
        <taxon>Spermatophyta</taxon>
        <taxon>Magnoliopsida</taxon>
        <taxon>eudicotyledons</taxon>
        <taxon>Gunneridae</taxon>
        <taxon>Pentapetalae</taxon>
        <taxon>asterids</taxon>
        <taxon>campanulids</taxon>
        <taxon>Asterales</taxon>
        <taxon>Asteraceae</taxon>
        <taxon>Asteroideae</taxon>
        <taxon>Anthemideae</taxon>
        <taxon>Anthemidinae</taxon>
        <taxon>Tanacetum</taxon>
    </lineage>
</organism>
<sequence length="214" mass="24329">MCIRRRFMEALDKFIQVSGLVPSLSKSTAYFCNVLNYVKLVILHGLNRITGWKNKSLFATDRLQLVQSVLALMHVYWALVFILPTRIIGIEQLIRSFLWSQGDTSRAGFDLSSVVKYVLINGSWTWSVEWVQFNPKVLLFSWRIPRHAFNDGKVTLVDDEGKPLEKVVSSGDRDSEDEVASVDNEMASFFASKKLWNYLKIYAGLPTVAASLDS</sequence>
<gene>
    <name evidence="2" type="ORF">Tco_0680934</name>
</gene>
<accession>A0ABQ4XNH2</accession>
<dbReference type="PANTHER" id="PTHR33116">
    <property type="entry name" value="REVERSE TRANSCRIPTASE ZINC-BINDING DOMAIN-CONTAINING PROTEIN-RELATED-RELATED"/>
    <property type="match status" value="1"/>
</dbReference>
<dbReference type="EMBL" id="BQNB010009643">
    <property type="protein sequence ID" value="GJS66370.1"/>
    <property type="molecule type" value="Genomic_DNA"/>
</dbReference>
<reference evidence="2" key="2">
    <citation type="submission" date="2022-01" db="EMBL/GenBank/DDBJ databases">
        <authorList>
            <person name="Yamashiro T."/>
            <person name="Shiraishi A."/>
            <person name="Satake H."/>
            <person name="Nakayama K."/>
        </authorList>
    </citation>
    <scope>NUCLEOTIDE SEQUENCE</scope>
</reference>
<evidence type="ECO:0000313" key="2">
    <source>
        <dbReference type="EMBL" id="GJS66370.1"/>
    </source>
</evidence>
<evidence type="ECO:0000256" key="1">
    <source>
        <dbReference type="SAM" id="Phobius"/>
    </source>
</evidence>
<keyword evidence="1" id="KW-1133">Transmembrane helix</keyword>
<keyword evidence="1" id="KW-0472">Membrane</keyword>
<name>A0ABQ4XNH2_9ASTR</name>
<comment type="caution">
    <text evidence="2">The sequence shown here is derived from an EMBL/GenBank/DDBJ whole genome shotgun (WGS) entry which is preliminary data.</text>
</comment>
<evidence type="ECO:0000313" key="3">
    <source>
        <dbReference type="Proteomes" id="UP001151760"/>
    </source>
</evidence>
<reference evidence="2" key="1">
    <citation type="journal article" date="2022" name="Int. J. Mol. Sci.">
        <title>Draft Genome of Tanacetum Coccineum: Genomic Comparison of Closely Related Tanacetum-Family Plants.</title>
        <authorList>
            <person name="Yamashiro T."/>
            <person name="Shiraishi A."/>
            <person name="Nakayama K."/>
            <person name="Satake H."/>
        </authorList>
    </citation>
    <scope>NUCLEOTIDE SEQUENCE</scope>
</reference>
<evidence type="ECO:0008006" key="4">
    <source>
        <dbReference type="Google" id="ProtNLM"/>
    </source>
</evidence>
<dbReference type="Proteomes" id="UP001151760">
    <property type="component" value="Unassembled WGS sequence"/>
</dbReference>
<dbReference type="PANTHER" id="PTHR33116:SF84">
    <property type="entry name" value="RNA-DIRECTED DNA POLYMERASE"/>
    <property type="match status" value="1"/>
</dbReference>
<keyword evidence="1" id="KW-0812">Transmembrane</keyword>
<keyword evidence="3" id="KW-1185">Reference proteome</keyword>
<feature type="transmembrane region" description="Helical" evidence="1">
    <location>
        <begin position="63"/>
        <end position="83"/>
    </location>
</feature>